<evidence type="ECO:0000256" key="5">
    <source>
        <dbReference type="ARBA" id="ARBA00022679"/>
    </source>
</evidence>
<keyword evidence="8 12" id="KW-0067">ATP-binding</keyword>
<feature type="binding site" evidence="12">
    <location>
        <position position="46"/>
    </location>
    <ligand>
        <name>ATP</name>
        <dbReference type="ChEBI" id="CHEBI:30616"/>
    </ligand>
</feature>
<dbReference type="EMBL" id="ASHM01026258">
    <property type="protein sequence ID" value="PNX73592.1"/>
    <property type="molecule type" value="Genomic_DNA"/>
</dbReference>
<dbReference type="GO" id="GO:0004674">
    <property type="term" value="F:protein serine/threonine kinase activity"/>
    <property type="evidence" value="ECO:0007669"/>
    <property type="project" value="UniProtKB-KW"/>
</dbReference>
<evidence type="ECO:0000256" key="7">
    <source>
        <dbReference type="ARBA" id="ARBA00022777"/>
    </source>
</evidence>
<dbReference type="EC" id="2.7.11.1" evidence="3"/>
<evidence type="ECO:0000259" key="15">
    <source>
        <dbReference type="PROSITE" id="PS50816"/>
    </source>
</evidence>
<dbReference type="InterPro" id="IPR011009">
    <property type="entry name" value="Kinase-like_dom_sf"/>
</dbReference>
<gene>
    <name evidence="16" type="ORF">L195_g029494</name>
</gene>
<feature type="domain" description="Protein kinase" evidence="14">
    <location>
        <begin position="17"/>
        <end position="271"/>
    </location>
</feature>
<comment type="caution">
    <text evidence="16">The sequence shown here is derived from an EMBL/GenBank/DDBJ whole genome shotgun (WGS) entry which is preliminary data.</text>
</comment>
<evidence type="ECO:0000256" key="11">
    <source>
        <dbReference type="ARBA" id="ARBA00048679"/>
    </source>
</evidence>
<dbReference type="PROSITE" id="PS50816">
    <property type="entry name" value="NAF"/>
    <property type="match status" value="1"/>
</dbReference>
<dbReference type="AlphaFoldDB" id="A0A2K3L4X3"/>
<comment type="cofactor">
    <cofactor evidence="1">
        <name>Mn(2+)</name>
        <dbReference type="ChEBI" id="CHEBI:29035"/>
    </cofactor>
</comment>
<dbReference type="GO" id="GO:0007165">
    <property type="term" value="P:signal transduction"/>
    <property type="evidence" value="ECO:0007669"/>
    <property type="project" value="InterPro"/>
</dbReference>
<dbReference type="FunFam" id="3.30.200.20:FF:000096">
    <property type="entry name" value="Non-specific serine/threonine protein kinase"/>
    <property type="match status" value="1"/>
</dbReference>
<dbReference type="SMART" id="SM00220">
    <property type="entry name" value="S_TKc"/>
    <property type="match status" value="1"/>
</dbReference>
<dbReference type="PROSITE" id="PS00108">
    <property type="entry name" value="PROTEIN_KINASE_ST"/>
    <property type="match status" value="1"/>
</dbReference>
<evidence type="ECO:0000256" key="4">
    <source>
        <dbReference type="ARBA" id="ARBA00022527"/>
    </source>
</evidence>
<feature type="domain" description="NAF" evidence="15">
    <location>
        <begin position="300"/>
        <end position="324"/>
    </location>
</feature>
<dbReference type="PANTHER" id="PTHR43895">
    <property type="entry name" value="CALCIUM/CALMODULIN-DEPENDENT PROTEIN KINASE KINASE-RELATED"/>
    <property type="match status" value="1"/>
</dbReference>
<comment type="catalytic activity">
    <reaction evidence="10">
        <text>L-threonyl-[protein] + ATP = O-phospho-L-threonyl-[protein] + ADP + H(+)</text>
        <dbReference type="Rhea" id="RHEA:46608"/>
        <dbReference type="Rhea" id="RHEA-COMP:11060"/>
        <dbReference type="Rhea" id="RHEA-COMP:11605"/>
        <dbReference type="ChEBI" id="CHEBI:15378"/>
        <dbReference type="ChEBI" id="CHEBI:30013"/>
        <dbReference type="ChEBI" id="CHEBI:30616"/>
        <dbReference type="ChEBI" id="CHEBI:61977"/>
        <dbReference type="ChEBI" id="CHEBI:456216"/>
        <dbReference type="EC" id="2.7.11.1"/>
    </reaction>
</comment>
<evidence type="ECO:0000256" key="13">
    <source>
        <dbReference type="RuleBase" id="RU000304"/>
    </source>
</evidence>
<dbReference type="Gene3D" id="1.10.510.10">
    <property type="entry name" value="Transferase(Phosphotransferase) domain 1"/>
    <property type="match status" value="1"/>
</dbReference>
<keyword evidence="5" id="KW-0808">Transferase</keyword>
<organism evidence="16 17">
    <name type="scientific">Trifolium pratense</name>
    <name type="common">Red clover</name>
    <dbReference type="NCBI Taxonomy" id="57577"/>
    <lineage>
        <taxon>Eukaryota</taxon>
        <taxon>Viridiplantae</taxon>
        <taxon>Streptophyta</taxon>
        <taxon>Embryophyta</taxon>
        <taxon>Tracheophyta</taxon>
        <taxon>Spermatophyta</taxon>
        <taxon>Magnoliopsida</taxon>
        <taxon>eudicotyledons</taxon>
        <taxon>Gunneridae</taxon>
        <taxon>Pentapetalae</taxon>
        <taxon>rosids</taxon>
        <taxon>fabids</taxon>
        <taxon>Fabales</taxon>
        <taxon>Fabaceae</taxon>
        <taxon>Papilionoideae</taxon>
        <taxon>50 kb inversion clade</taxon>
        <taxon>NPAAA clade</taxon>
        <taxon>Hologalegina</taxon>
        <taxon>IRL clade</taxon>
        <taxon>Trifolieae</taxon>
        <taxon>Trifolium</taxon>
    </lineage>
</organism>
<evidence type="ECO:0000256" key="6">
    <source>
        <dbReference type="ARBA" id="ARBA00022741"/>
    </source>
</evidence>
<dbReference type="InterPro" id="IPR018451">
    <property type="entry name" value="NAF/FISL_domain"/>
</dbReference>
<protein>
    <recommendedName>
        <fullName evidence="3">non-specific serine/threonine protein kinase</fullName>
        <ecNumber evidence="3">2.7.11.1</ecNumber>
    </recommendedName>
</protein>
<proteinExistence type="inferred from homology"/>
<evidence type="ECO:0000256" key="12">
    <source>
        <dbReference type="PROSITE-ProRule" id="PRU10141"/>
    </source>
</evidence>
<dbReference type="CDD" id="cd12195">
    <property type="entry name" value="CIPK_C"/>
    <property type="match status" value="1"/>
</dbReference>
<dbReference type="InterPro" id="IPR004041">
    <property type="entry name" value="NAF_dom"/>
</dbReference>
<evidence type="ECO:0000256" key="1">
    <source>
        <dbReference type="ARBA" id="ARBA00001936"/>
    </source>
</evidence>
<comment type="similarity">
    <text evidence="2">Belongs to the protein kinase superfamily. CAMK Ser/Thr protein kinase family. SNF1 subfamily.</text>
</comment>
<evidence type="ECO:0000256" key="2">
    <source>
        <dbReference type="ARBA" id="ARBA00006234"/>
    </source>
</evidence>
<evidence type="ECO:0000256" key="9">
    <source>
        <dbReference type="ARBA" id="ARBA00023211"/>
    </source>
</evidence>
<name>A0A2K3L4X3_TRIPR</name>
<evidence type="ECO:0000313" key="16">
    <source>
        <dbReference type="EMBL" id="PNX73592.1"/>
    </source>
</evidence>
<dbReference type="InterPro" id="IPR000719">
    <property type="entry name" value="Prot_kinase_dom"/>
</dbReference>
<dbReference type="GO" id="GO:0106310">
    <property type="term" value="F:protein serine kinase activity"/>
    <property type="evidence" value="ECO:0007669"/>
    <property type="project" value="RHEA"/>
</dbReference>
<evidence type="ECO:0000256" key="3">
    <source>
        <dbReference type="ARBA" id="ARBA00012513"/>
    </source>
</evidence>
<dbReference type="Pfam" id="PF00069">
    <property type="entry name" value="Pkinase"/>
    <property type="match status" value="1"/>
</dbReference>
<sequence>MPEIEQPPEVTALFGKYELGRVVGCGAFAKVYYARNVKTGQSVAVKIINKKKLSGTGLAGNVKREITIMSRLHHPHIVRLHEVLATKTKIYFIMDFVRGGELFAKISKGRFSEDLSRRYFHQLISAVGYCHSRGVFHRDLKPENLLLDENGNLKVSDFGLSAVRDQIRPDGLLHTLCGTPAYVAPEILAKRGYDGAKVDVWSCGVVLFVLAAGYLPFNEQNLMVMYRKIYKGEFRCPRWMSTDLRRFLSKLLDTNPDTRITVDGMTRDPWFRKGYKQIKFHEEDYGSGYELGVGCKGDGSEVLNLNAFDIISFSSGLDLSGLFGEFDGVERFVLRQLPEKILEVVEEVGAAEGMALRWKKECGVELEGLSGKFGIEIEVYRLTVEVAMVEVRRRGNDAAAFCKLWDIKLKPQLLRGEATTSYQHEFDSPVSSD</sequence>
<keyword evidence="4 13" id="KW-0723">Serine/threonine-protein kinase</keyword>
<keyword evidence="7 16" id="KW-0418">Kinase</keyword>
<keyword evidence="6 12" id="KW-0547">Nucleotide-binding</keyword>
<dbReference type="Gene3D" id="3.30.310.80">
    <property type="entry name" value="Kinase associated domain 1, KA1"/>
    <property type="match status" value="1"/>
</dbReference>
<dbReference type="InterPro" id="IPR017441">
    <property type="entry name" value="Protein_kinase_ATP_BS"/>
</dbReference>
<dbReference type="FunFam" id="1.10.510.10:FF:000653">
    <property type="entry name" value="Non-specific serine/threonine protein kinase"/>
    <property type="match status" value="1"/>
</dbReference>
<dbReference type="PANTHER" id="PTHR43895:SF56">
    <property type="entry name" value="NON-SPECIFIC SERINE_THREONINE PROTEIN KINASE"/>
    <property type="match status" value="1"/>
</dbReference>
<evidence type="ECO:0000256" key="10">
    <source>
        <dbReference type="ARBA" id="ARBA00047899"/>
    </source>
</evidence>
<dbReference type="GO" id="GO:0005524">
    <property type="term" value="F:ATP binding"/>
    <property type="evidence" value="ECO:0007669"/>
    <property type="project" value="UniProtKB-UniRule"/>
</dbReference>
<dbReference type="OrthoDB" id="193931at2759"/>
<dbReference type="SUPFAM" id="SSF56112">
    <property type="entry name" value="Protein kinase-like (PK-like)"/>
    <property type="match status" value="1"/>
</dbReference>
<dbReference type="STRING" id="57577.A0A2K3L4X3"/>
<evidence type="ECO:0000256" key="8">
    <source>
        <dbReference type="ARBA" id="ARBA00022840"/>
    </source>
</evidence>
<evidence type="ECO:0000259" key="14">
    <source>
        <dbReference type="PROSITE" id="PS50011"/>
    </source>
</evidence>
<dbReference type="PROSITE" id="PS50011">
    <property type="entry name" value="PROTEIN_KINASE_DOM"/>
    <property type="match status" value="1"/>
</dbReference>
<reference evidence="16 17" key="2">
    <citation type="journal article" date="2017" name="Front. Plant Sci.">
        <title>Gene Classification and Mining of Molecular Markers Useful in Red Clover (Trifolium pratense) Breeding.</title>
        <authorList>
            <person name="Istvanek J."/>
            <person name="Dluhosova J."/>
            <person name="Dluhos P."/>
            <person name="Patkova L."/>
            <person name="Nedelnik J."/>
            <person name="Repkova J."/>
        </authorList>
    </citation>
    <scope>NUCLEOTIDE SEQUENCE [LARGE SCALE GENOMIC DNA]</scope>
    <source>
        <strain evidence="17">cv. Tatra</strain>
        <tissue evidence="16">Young leaves</tissue>
    </source>
</reference>
<accession>A0A2K3L4X3</accession>
<dbReference type="PROSITE" id="PS00107">
    <property type="entry name" value="PROTEIN_KINASE_ATP"/>
    <property type="match status" value="1"/>
</dbReference>
<dbReference type="InterPro" id="IPR008271">
    <property type="entry name" value="Ser/Thr_kinase_AS"/>
</dbReference>
<reference evidence="16 17" key="1">
    <citation type="journal article" date="2014" name="Am. J. Bot.">
        <title>Genome assembly and annotation for red clover (Trifolium pratense; Fabaceae).</title>
        <authorList>
            <person name="Istvanek J."/>
            <person name="Jaros M."/>
            <person name="Krenek A."/>
            <person name="Repkova J."/>
        </authorList>
    </citation>
    <scope>NUCLEOTIDE SEQUENCE [LARGE SCALE GENOMIC DNA]</scope>
    <source>
        <strain evidence="17">cv. Tatra</strain>
        <tissue evidence="16">Young leaves</tissue>
    </source>
</reference>
<keyword evidence="9" id="KW-0464">Manganese</keyword>
<dbReference type="Pfam" id="PF03822">
    <property type="entry name" value="NAF"/>
    <property type="match status" value="1"/>
</dbReference>
<comment type="catalytic activity">
    <reaction evidence="11">
        <text>L-seryl-[protein] + ATP = O-phospho-L-seryl-[protein] + ADP + H(+)</text>
        <dbReference type="Rhea" id="RHEA:17989"/>
        <dbReference type="Rhea" id="RHEA-COMP:9863"/>
        <dbReference type="Rhea" id="RHEA-COMP:11604"/>
        <dbReference type="ChEBI" id="CHEBI:15378"/>
        <dbReference type="ChEBI" id="CHEBI:29999"/>
        <dbReference type="ChEBI" id="CHEBI:30616"/>
        <dbReference type="ChEBI" id="CHEBI:83421"/>
        <dbReference type="ChEBI" id="CHEBI:456216"/>
        <dbReference type="EC" id="2.7.11.1"/>
    </reaction>
</comment>
<dbReference type="Proteomes" id="UP000236291">
    <property type="component" value="Unassembled WGS sequence"/>
</dbReference>
<evidence type="ECO:0000313" key="17">
    <source>
        <dbReference type="Proteomes" id="UP000236291"/>
    </source>
</evidence>